<protein>
    <submittedName>
        <fullName evidence="1">Uncharacterized protein</fullName>
    </submittedName>
</protein>
<dbReference type="EMBL" id="ML208339">
    <property type="protein sequence ID" value="TFK69025.1"/>
    <property type="molecule type" value="Genomic_DNA"/>
</dbReference>
<keyword evidence="2" id="KW-1185">Reference proteome</keyword>
<gene>
    <name evidence="1" type="ORF">BDN72DRAFT_641347</name>
</gene>
<dbReference type="Proteomes" id="UP000308600">
    <property type="component" value="Unassembled WGS sequence"/>
</dbReference>
<sequence length="238" mass="23435">MSSSRGTRAVFGWSSVVVLVLVSFVGTGCAQSGLAKLPACALSCATTAASNVGCSLNDATCTCGSGGFVTDTLVCSAQGCNLNDQSTSVGILKSVCDVEHLPNSSSSSQASLSTLSNVFPGNPKPTTSSSLSGSHTSSNSTHSSTSTHESTSSSTDSKSHSTSESSGTSHQTTTNTDLSSKPSSSTSTGSRSTTLVLQTSTVAPVPTGGTTVSSGGVVGLDGRVVLLGVLVVGVLALV</sequence>
<accession>A0ACD3AT85</accession>
<reference evidence="1 2" key="1">
    <citation type="journal article" date="2019" name="Nat. Ecol. Evol.">
        <title>Megaphylogeny resolves global patterns of mushroom evolution.</title>
        <authorList>
            <person name="Varga T."/>
            <person name="Krizsan K."/>
            <person name="Foldi C."/>
            <person name="Dima B."/>
            <person name="Sanchez-Garcia M."/>
            <person name="Sanchez-Ramirez S."/>
            <person name="Szollosi G.J."/>
            <person name="Szarkandi J.G."/>
            <person name="Papp V."/>
            <person name="Albert L."/>
            <person name="Andreopoulos W."/>
            <person name="Angelini C."/>
            <person name="Antonin V."/>
            <person name="Barry K.W."/>
            <person name="Bougher N.L."/>
            <person name="Buchanan P."/>
            <person name="Buyck B."/>
            <person name="Bense V."/>
            <person name="Catcheside P."/>
            <person name="Chovatia M."/>
            <person name="Cooper J."/>
            <person name="Damon W."/>
            <person name="Desjardin D."/>
            <person name="Finy P."/>
            <person name="Geml J."/>
            <person name="Haridas S."/>
            <person name="Hughes K."/>
            <person name="Justo A."/>
            <person name="Karasinski D."/>
            <person name="Kautmanova I."/>
            <person name="Kiss B."/>
            <person name="Kocsube S."/>
            <person name="Kotiranta H."/>
            <person name="LaButti K.M."/>
            <person name="Lechner B.E."/>
            <person name="Liimatainen K."/>
            <person name="Lipzen A."/>
            <person name="Lukacs Z."/>
            <person name="Mihaltcheva S."/>
            <person name="Morgado L.N."/>
            <person name="Niskanen T."/>
            <person name="Noordeloos M.E."/>
            <person name="Ohm R.A."/>
            <person name="Ortiz-Santana B."/>
            <person name="Ovrebo C."/>
            <person name="Racz N."/>
            <person name="Riley R."/>
            <person name="Savchenko A."/>
            <person name="Shiryaev A."/>
            <person name="Soop K."/>
            <person name="Spirin V."/>
            <person name="Szebenyi C."/>
            <person name="Tomsovsky M."/>
            <person name="Tulloss R.E."/>
            <person name="Uehling J."/>
            <person name="Grigoriev I.V."/>
            <person name="Vagvolgyi C."/>
            <person name="Papp T."/>
            <person name="Martin F.M."/>
            <person name="Miettinen O."/>
            <person name="Hibbett D.S."/>
            <person name="Nagy L.G."/>
        </authorList>
    </citation>
    <scope>NUCLEOTIDE SEQUENCE [LARGE SCALE GENOMIC DNA]</scope>
    <source>
        <strain evidence="1 2">NL-1719</strain>
    </source>
</reference>
<evidence type="ECO:0000313" key="2">
    <source>
        <dbReference type="Proteomes" id="UP000308600"/>
    </source>
</evidence>
<organism evidence="1 2">
    <name type="scientific">Pluteus cervinus</name>
    <dbReference type="NCBI Taxonomy" id="181527"/>
    <lineage>
        <taxon>Eukaryota</taxon>
        <taxon>Fungi</taxon>
        <taxon>Dikarya</taxon>
        <taxon>Basidiomycota</taxon>
        <taxon>Agaricomycotina</taxon>
        <taxon>Agaricomycetes</taxon>
        <taxon>Agaricomycetidae</taxon>
        <taxon>Agaricales</taxon>
        <taxon>Pluteineae</taxon>
        <taxon>Pluteaceae</taxon>
        <taxon>Pluteus</taxon>
    </lineage>
</organism>
<proteinExistence type="predicted"/>
<name>A0ACD3AT85_9AGAR</name>
<evidence type="ECO:0000313" key="1">
    <source>
        <dbReference type="EMBL" id="TFK69025.1"/>
    </source>
</evidence>